<gene>
    <name evidence="2" type="ORF">LWI29_013469</name>
    <name evidence="3" type="ORF">LWI29_035242</name>
</gene>
<reference evidence="2" key="2">
    <citation type="submission" date="2023-06" db="EMBL/GenBank/DDBJ databases">
        <authorList>
            <person name="Swenson N.G."/>
            <person name="Wegrzyn J.L."/>
            <person name="Mcevoy S.L."/>
        </authorList>
    </citation>
    <scope>NUCLEOTIDE SEQUENCE</scope>
    <source>
        <strain evidence="2">NS2018</strain>
        <tissue evidence="2">Leaf</tissue>
    </source>
</reference>
<dbReference type="CDD" id="cd06222">
    <property type="entry name" value="RNase_H_like"/>
    <property type="match status" value="1"/>
</dbReference>
<evidence type="ECO:0000313" key="2">
    <source>
        <dbReference type="EMBL" id="KAK0596186.1"/>
    </source>
</evidence>
<dbReference type="EMBL" id="JAUESC010000003">
    <property type="protein sequence ID" value="KAK0602613.1"/>
    <property type="molecule type" value="Genomic_DNA"/>
</dbReference>
<sequence length="114" mass="12511">MEDSNADEILVIHRACQLCASVPEFVEKEIIIASDSKTAVSWVNNHDVIGSLRHVQIIYDNCNFLHNLHGTSVVFNPRSSNSFADKLAKSGSNMGADKLEWSLLCFSSVFAALA</sequence>
<evidence type="ECO:0000259" key="1">
    <source>
        <dbReference type="Pfam" id="PF13456"/>
    </source>
</evidence>
<dbReference type="SUPFAM" id="SSF53098">
    <property type="entry name" value="Ribonuclease H-like"/>
    <property type="match status" value="1"/>
</dbReference>
<dbReference type="Proteomes" id="UP001168877">
    <property type="component" value="Unassembled WGS sequence"/>
</dbReference>
<dbReference type="GO" id="GO:0004523">
    <property type="term" value="F:RNA-DNA hybrid ribonuclease activity"/>
    <property type="evidence" value="ECO:0007669"/>
    <property type="project" value="InterPro"/>
</dbReference>
<comment type="caution">
    <text evidence="2">The sequence shown here is derived from an EMBL/GenBank/DDBJ whole genome shotgun (WGS) entry which is preliminary data.</text>
</comment>
<dbReference type="Gene3D" id="3.30.420.10">
    <property type="entry name" value="Ribonuclease H-like superfamily/Ribonuclease H"/>
    <property type="match status" value="1"/>
</dbReference>
<dbReference type="InterPro" id="IPR044730">
    <property type="entry name" value="RNase_H-like_dom_plant"/>
</dbReference>
<evidence type="ECO:0000313" key="3">
    <source>
        <dbReference type="EMBL" id="KAK0602613.1"/>
    </source>
</evidence>
<protein>
    <recommendedName>
        <fullName evidence="1">RNase H type-1 domain-containing protein</fullName>
    </recommendedName>
</protein>
<keyword evidence="4" id="KW-1185">Reference proteome</keyword>
<dbReference type="InterPro" id="IPR002156">
    <property type="entry name" value="RNaseH_domain"/>
</dbReference>
<evidence type="ECO:0000313" key="4">
    <source>
        <dbReference type="Proteomes" id="UP001168877"/>
    </source>
</evidence>
<dbReference type="InterPro" id="IPR036397">
    <property type="entry name" value="RNaseH_sf"/>
</dbReference>
<organism evidence="2 4">
    <name type="scientific">Acer saccharum</name>
    <name type="common">Sugar maple</name>
    <dbReference type="NCBI Taxonomy" id="4024"/>
    <lineage>
        <taxon>Eukaryota</taxon>
        <taxon>Viridiplantae</taxon>
        <taxon>Streptophyta</taxon>
        <taxon>Embryophyta</taxon>
        <taxon>Tracheophyta</taxon>
        <taxon>Spermatophyta</taxon>
        <taxon>Magnoliopsida</taxon>
        <taxon>eudicotyledons</taxon>
        <taxon>Gunneridae</taxon>
        <taxon>Pentapetalae</taxon>
        <taxon>rosids</taxon>
        <taxon>malvids</taxon>
        <taxon>Sapindales</taxon>
        <taxon>Sapindaceae</taxon>
        <taxon>Hippocastanoideae</taxon>
        <taxon>Acereae</taxon>
        <taxon>Acer</taxon>
    </lineage>
</organism>
<proteinExistence type="predicted"/>
<accession>A0AA39VZE9</accession>
<dbReference type="EMBL" id="JAUESC010000004">
    <property type="protein sequence ID" value="KAK0596186.1"/>
    <property type="molecule type" value="Genomic_DNA"/>
</dbReference>
<name>A0AA39VZE9_ACESA</name>
<dbReference type="AlphaFoldDB" id="A0AA39VZE9"/>
<dbReference type="Pfam" id="PF13456">
    <property type="entry name" value="RVT_3"/>
    <property type="match status" value="1"/>
</dbReference>
<reference evidence="2" key="1">
    <citation type="journal article" date="2022" name="Plant J.">
        <title>Strategies of tolerance reflected in two North American maple genomes.</title>
        <authorList>
            <person name="McEvoy S.L."/>
            <person name="Sezen U.U."/>
            <person name="Trouern-Trend A."/>
            <person name="McMahon S.M."/>
            <person name="Schaberg P.G."/>
            <person name="Yang J."/>
            <person name="Wegrzyn J.L."/>
            <person name="Swenson N.G."/>
        </authorList>
    </citation>
    <scope>NUCLEOTIDE SEQUENCE</scope>
    <source>
        <strain evidence="2">NS2018</strain>
    </source>
</reference>
<dbReference type="InterPro" id="IPR012337">
    <property type="entry name" value="RNaseH-like_sf"/>
</dbReference>
<feature type="domain" description="RNase H type-1" evidence="1">
    <location>
        <begin position="28"/>
        <end position="90"/>
    </location>
</feature>
<dbReference type="GO" id="GO:0003676">
    <property type="term" value="F:nucleic acid binding"/>
    <property type="evidence" value="ECO:0007669"/>
    <property type="project" value="InterPro"/>
</dbReference>